<sequence>MRKNHPVTGQEILFPSEANILSTTDLKGQITYCNDDFINISGYTEEELLGKAHNLVRHPDMPSPAFQDLWDTLSKRQSWMGIVKNRCKNGDHYWVDAFATPITRNGEVTEYQSVRSKPSRSLVERAEKLYQNLNAGKVPTALKRRNLPIHYRLFLITLLSLLPPVLYTLIADQPATTGMLGALLISLVIGVSGTLLATRKLRQVSRQARGVIDNKIMQHVYTGDMSESGELTLAMKVLQSEKAAILGRMSNAVEQMKTMSGQLSDTSSTTHGEIQNQEQQTTQIATAISELSASAQEVAESATQAAEAAQHANSSASEGRQVVEQNITSIRELAAEVERSAEVIDQLAKDSDGIGGVLDVIQGIAEQTNLLALNAAIEAARAGEQGRGFAVVADEVRTLASRTQESTQEIQSMIERLQSGARSAVTAMEKGREKGQEGVEQAGRAGQALNEISDSVITISDMNSQIASAASEQSTVSEEINRSIHAIIEINDQISVYMSETISACGENSDIAEEMSLLSTHFRNQLQS</sequence>
<dbReference type="EMBL" id="MPRL01000012">
    <property type="protein sequence ID" value="OOZ41231.1"/>
    <property type="molecule type" value="Genomic_DNA"/>
</dbReference>
<evidence type="ECO:0000313" key="15">
    <source>
        <dbReference type="EMBL" id="OOZ41231.1"/>
    </source>
</evidence>
<dbReference type="CDD" id="cd00130">
    <property type="entry name" value="PAS"/>
    <property type="match status" value="1"/>
</dbReference>
<dbReference type="SMART" id="SM00283">
    <property type="entry name" value="MA"/>
    <property type="match status" value="1"/>
</dbReference>
<evidence type="ECO:0000256" key="7">
    <source>
        <dbReference type="ARBA" id="ARBA00022989"/>
    </source>
</evidence>
<keyword evidence="7 12" id="KW-1133">Transmembrane helix</keyword>
<evidence type="ECO:0000313" key="16">
    <source>
        <dbReference type="Proteomes" id="UP000191110"/>
    </source>
</evidence>
<feature type="domain" description="PAS" evidence="14">
    <location>
        <begin position="25"/>
        <end position="60"/>
    </location>
</feature>
<evidence type="ECO:0000259" key="13">
    <source>
        <dbReference type="PROSITE" id="PS50111"/>
    </source>
</evidence>
<dbReference type="InterPro" id="IPR004089">
    <property type="entry name" value="MCPsignal_dom"/>
</dbReference>
<keyword evidence="2" id="KW-1003">Cell membrane</keyword>
<keyword evidence="4" id="KW-0145">Chemotaxis</keyword>
<dbReference type="FunFam" id="3.30.450.20:FF:000046">
    <property type="entry name" value="Aerotaxis sensor receptor"/>
    <property type="match status" value="1"/>
</dbReference>
<dbReference type="NCBIfam" id="TIGR00229">
    <property type="entry name" value="sensory_box"/>
    <property type="match status" value="1"/>
</dbReference>
<evidence type="ECO:0000256" key="12">
    <source>
        <dbReference type="SAM" id="Phobius"/>
    </source>
</evidence>
<dbReference type="SUPFAM" id="SSF55785">
    <property type="entry name" value="PYP-like sensor domain (PAS domain)"/>
    <property type="match status" value="1"/>
</dbReference>
<proteinExistence type="inferred from homology"/>
<comment type="subcellular location">
    <subcellularLocation>
        <location evidence="1">Cell inner membrane</location>
        <topology evidence="1">Multi-pass membrane protein</topology>
    </subcellularLocation>
</comment>
<dbReference type="RefSeq" id="WP_078482879.1">
    <property type="nucleotide sequence ID" value="NZ_MPRL01000012.1"/>
</dbReference>
<comment type="similarity">
    <text evidence="10">Belongs to the methyl-accepting chemotaxis (MCP) protein family.</text>
</comment>
<keyword evidence="8 12" id="KW-0472">Membrane</keyword>
<feature type="domain" description="Methyl-accepting transducer" evidence="13">
    <location>
        <begin position="252"/>
        <end position="488"/>
    </location>
</feature>
<evidence type="ECO:0000256" key="4">
    <source>
        <dbReference type="ARBA" id="ARBA00022500"/>
    </source>
</evidence>
<dbReference type="InterPro" id="IPR004090">
    <property type="entry name" value="Chemotax_Me-accpt_rcpt"/>
</dbReference>
<dbReference type="PRINTS" id="PR00260">
    <property type="entry name" value="CHEMTRNSDUCR"/>
</dbReference>
<evidence type="ECO:0000259" key="14">
    <source>
        <dbReference type="PROSITE" id="PS50112"/>
    </source>
</evidence>
<dbReference type="Pfam" id="PF08447">
    <property type="entry name" value="PAS_3"/>
    <property type="match status" value="1"/>
</dbReference>
<organism evidence="15 16">
    <name type="scientific">Solemya pervernicosa gill symbiont</name>
    <dbReference type="NCBI Taxonomy" id="642797"/>
    <lineage>
        <taxon>Bacteria</taxon>
        <taxon>Pseudomonadati</taxon>
        <taxon>Pseudomonadota</taxon>
        <taxon>Gammaproteobacteria</taxon>
        <taxon>sulfur-oxidizing symbionts</taxon>
    </lineage>
</organism>
<evidence type="ECO:0000256" key="10">
    <source>
        <dbReference type="ARBA" id="ARBA00029447"/>
    </source>
</evidence>
<gene>
    <name evidence="15" type="ORF">BOW53_04430</name>
</gene>
<dbReference type="GO" id="GO:0052131">
    <property type="term" value="P:positive aerotaxis"/>
    <property type="evidence" value="ECO:0007669"/>
    <property type="project" value="UniProtKB-ARBA"/>
</dbReference>
<dbReference type="OrthoDB" id="2489132at2"/>
<dbReference type="AlphaFoldDB" id="A0A1T2L821"/>
<comment type="caution">
    <text evidence="15">The sequence shown here is derived from an EMBL/GenBank/DDBJ whole genome shotgun (WGS) entry which is preliminary data.</text>
</comment>
<protein>
    <recommendedName>
        <fullName evidence="17">Chemotaxis protein</fullName>
    </recommendedName>
</protein>
<feature type="transmembrane region" description="Helical" evidence="12">
    <location>
        <begin position="153"/>
        <end position="171"/>
    </location>
</feature>
<keyword evidence="9 11" id="KW-0807">Transducer</keyword>
<dbReference type="PANTHER" id="PTHR32089">
    <property type="entry name" value="METHYL-ACCEPTING CHEMOTAXIS PROTEIN MCPB"/>
    <property type="match status" value="1"/>
</dbReference>
<dbReference type="PANTHER" id="PTHR32089:SF112">
    <property type="entry name" value="LYSOZYME-LIKE PROTEIN-RELATED"/>
    <property type="match status" value="1"/>
</dbReference>
<evidence type="ECO:0000256" key="11">
    <source>
        <dbReference type="PROSITE-ProRule" id="PRU00284"/>
    </source>
</evidence>
<dbReference type="Pfam" id="PF00015">
    <property type="entry name" value="MCPsignal"/>
    <property type="match status" value="1"/>
</dbReference>
<evidence type="ECO:0000256" key="2">
    <source>
        <dbReference type="ARBA" id="ARBA00022475"/>
    </source>
</evidence>
<dbReference type="Gene3D" id="3.30.450.20">
    <property type="entry name" value="PAS domain"/>
    <property type="match status" value="1"/>
</dbReference>
<dbReference type="PROSITE" id="PS50112">
    <property type="entry name" value="PAS"/>
    <property type="match status" value="1"/>
</dbReference>
<accession>A0A1T2L821</accession>
<keyword evidence="6 12" id="KW-0812">Transmembrane</keyword>
<keyword evidence="3" id="KW-0488">Methylation</keyword>
<dbReference type="SMART" id="SM00086">
    <property type="entry name" value="PAC"/>
    <property type="match status" value="1"/>
</dbReference>
<dbReference type="FunFam" id="1.10.287.950:FF:000001">
    <property type="entry name" value="Methyl-accepting chemotaxis sensory transducer"/>
    <property type="match status" value="1"/>
</dbReference>
<dbReference type="SUPFAM" id="SSF58104">
    <property type="entry name" value="Methyl-accepting chemotaxis protein (MCP) signaling domain"/>
    <property type="match status" value="1"/>
</dbReference>
<dbReference type="GO" id="GO:0004888">
    <property type="term" value="F:transmembrane signaling receptor activity"/>
    <property type="evidence" value="ECO:0007669"/>
    <property type="project" value="InterPro"/>
</dbReference>
<dbReference type="InterPro" id="IPR013655">
    <property type="entry name" value="PAS_fold_3"/>
</dbReference>
<dbReference type="Gene3D" id="1.10.287.950">
    <property type="entry name" value="Methyl-accepting chemotaxis protein"/>
    <property type="match status" value="1"/>
</dbReference>
<evidence type="ECO:0000256" key="8">
    <source>
        <dbReference type="ARBA" id="ARBA00023136"/>
    </source>
</evidence>
<evidence type="ECO:0000256" key="6">
    <source>
        <dbReference type="ARBA" id="ARBA00022692"/>
    </source>
</evidence>
<dbReference type="InterPro" id="IPR000014">
    <property type="entry name" value="PAS"/>
</dbReference>
<feature type="transmembrane region" description="Helical" evidence="12">
    <location>
        <begin position="177"/>
        <end position="197"/>
    </location>
</feature>
<dbReference type="GO" id="GO:0005886">
    <property type="term" value="C:plasma membrane"/>
    <property type="evidence" value="ECO:0007669"/>
    <property type="project" value="UniProtKB-SubCell"/>
</dbReference>
<reference evidence="15 16" key="1">
    <citation type="submission" date="2016-11" db="EMBL/GenBank/DDBJ databases">
        <title>Mixed transmission modes and dynamic genome evolution in an obligate animal-bacterial symbiosis.</title>
        <authorList>
            <person name="Russell S.L."/>
            <person name="Corbett-Detig R.B."/>
            <person name="Cavanaugh C.M."/>
        </authorList>
    </citation>
    <scope>NUCLEOTIDE SEQUENCE [LARGE SCALE GENOMIC DNA]</scope>
    <source>
        <strain evidence="15">Sveles-Q1</strain>
    </source>
</reference>
<evidence type="ECO:0008006" key="17">
    <source>
        <dbReference type="Google" id="ProtNLM"/>
    </source>
</evidence>
<evidence type="ECO:0000256" key="3">
    <source>
        <dbReference type="ARBA" id="ARBA00022481"/>
    </source>
</evidence>
<dbReference type="InterPro" id="IPR001610">
    <property type="entry name" value="PAC"/>
</dbReference>
<name>A0A1T2L821_9GAMM</name>
<dbReference type="SMART" id="SM00091">
    <property type="entry name" value="PAS"/>
    <property type="match status" value="1"/>
</dbReference>
<dbReference type="PROSITE" id="PS50111">
    <property type="entry name" value="CHEMOTAXIS_TRANSDUC_2"/>
    <property type="match status" value="1"/>
</dbReference>
<evidence type="ECO:0000256" key="1">
    <source>
        <dbReference type="ARBA" id="ARBA00004429"/>
    </source>
</evidence>
<dbReference type="GO" id="GO:0007165">
    <property type="term" value="P:signal transduction"/>
    <property type="evidence" value="ECO:0007669"/>
    <property type="project" value="UniProtKB-KW"/>
</dbReference>
<keyword evidence="16" id="KW-1185">Reference proteome</keyword>
<dbReference type="InterPro" id="IPR035965">
    <property type="entry name" value="PAS-like_dom_sf"/>
</dbReference>
<dbReference type="CDD" id="cd11386">
    <property type="entry name" value="MCP_signal"/>
    <property type="match status" value="1"/>
</dbReference>
<keyword evidence="5" id="KW-0997">Cell inner membrane</keyword>
<evidence type="ECO:0000256" key="5">
    <source>
        <dbReference type="ARBA" id="ARBA00022519"/>
    </source>
</evidence>
<dbReference type="Proteomes" id="UP000191110">
    <property type="component" value="Unassembled WGS sequence"/>
</dbReference>
<evidence type="ECO:0000256" key="9">
    <source>
        <dbReference type="ARBA" id="ARBA00023224"/>
    </source>
</evidence>